<dbReference type="Proteomes" id="UP000887013">
    <property type="component" value="Unassembled WGS sequence"/>
</dbReference>
<keyword evidence="3" id="KW-1185">Reference proteome</keyword>
<organism evidence="2 3">
    <name type="scientific">Nephila pilipes</name>
    <name type="common">Giant wood spider</name>
    <name type="synonym">Nephila maculata</name>
    <dbReference type="NCBI Taxonomy" id="299642"/>
    <lineage>
        <taxon>Eukaryota</taxon>
        <taxon>Metazoa</taxon>
        <taxon>Ecdysozoa</taxon>
        <taxon>Arthropoda</taxon>
        <taxon>Chelicerata</taxon>
        <taxon>Arachnida</taxon>
        <taxon>Araneae</taxon>
        <taxon>Araneomorphae</taxon>
        <taxon>Entelegynae</taxon>
        <taxon>Araneoidea</taxon>
        <taxon>Nephilidae</taxon>
        <taxon>Nephila</taxon>
    </lineage>
</organism>
<proteinExistence type="predicted"/>
<dbReference type="EMBL" id="BMAW01088005">
    <property type="protein sequence ID" value="GFS32668.1"/>
    <property type="molecule type" value="Genomic_DNA"/>
</dbReference>
<evidence type="ECO:0000313" key="2">
    <source>
        <dbReference type="EMBL" id="GFS32668.1"/>
    </source>
</evidence>
<sequence length="143" mass="16132">MNEKMAWNEKLNRALPQELSGRRCGKLTFAQMKGSVDSLRYLREYPNCYLSCVILVIKRFPYNSNNSFCKDDGSGSTPTWRGEEEAVNGSESMMFIKVRQSENQNQNTKSDREPDSACGPVTERDALGDTQDVTYSYSSCITG</sequence>
<accession>A0A8X6I6E0</accession>
<evidence type="ECO:0000256" key="1">
    <source>
        <dbReference type="SAM" id="MobiDB-lite"/>
    </source>
</evidence>
<evidence type="ECO:0000313" key="3">
    <source>
        <dbReference type="Proteomes" id="UP000887013"/>
    </source>
</evidence>
<comment type="caution">
    <text evidence="2">The sequence shown here is derived from an EMBL/GenBank/DDBJ whole genome shotgun (WGS) entry which is preliminary data.</text>
</comment>
<dbReference type="AlphaFoldDB" id="A0A8X6I6E0"/>
<gene>
    <name evidence="2" type="ORF">NPIL_340811</name>
</gene>
<reference evidence="2" key="1">
    <citation type="submission" date="2020-08" db="EMBL/GenBank/DDBJ databases">
        <title>Multicomponent nature underlies the extraordinary mechanical properties of spider dragline silk.</title>
        <authorList>
            <person name="Kono N."/>
            <person name="Nakamura H."/>
            <person name="Mori M."/>
            <person name="Yoshida Y."/>
            <person name="Ohtoshi R."/>
            <person name="Malay A.D."/>
            <person name="Moran D.A.P."/>
            <person name="Tomita M."/>
            <person name="Numata K."/>
            <person name="Arakawa K."/>
        </authorList>
    </citation>
    <scope>NUCLEOTIDE SEQUENCE</scope>
</reference>
<protein>
    <submittedName>
        <fullName evidence="2">Uncharacterized protein</fullName>
    </submittedName>
</protein>
<feature type="region of interest" description="Disordered" evidence="1">
    <location>
        <begin position="99"/>
        <end position="124"/>
    </location>
</feature>
<name>A0A8X6I6E0_NEPPI</name>